<dbReference type="InterPro" id="IPR013022">
    <property type="entry name" value="Xyl_isomerase-like_TIM-brl"/>
</dbReference>
<dbReference type="Pfam" id="PF01261">
    <property type="entry name" value="AP_endonuc_2"/>
    <property type="match status" value="1"/>
</dbReference>
<evidence type="ECO:0000313" key="4">
    <source>
        <dbReference type="Proteomes" id="UP000262621"/>
    </source>
</evidence>
<dbReference type="EMBL" id="QVFU01000050">
    <property type="protein sequence ID" value="RFS43646.1"/>
    <property type="molecule type" value="Genomic_DNA"/>
</dbReference>
<feature type="compositionally biased region" description="Basic residues" evidence="1">
    <location>
        <begin position="1"/>
        <end position="17"/>
    </location>
</feature>
<evidence type="ECO:0000259" key="2">
    <source>
        <dbReference type="Pfam" id="PF01261"/>
    </source>
</evidence>
<dbReference type="PANTHER" id="PTHR12110">
    <property type="entry name" value="HYDROXYPYRUVATE ISOMERASE"/>
    <property type="match status" value="1"/>
</dbReference>
<comment type="caution">
    <text evidence="3">The sequence shown here is derived from an EMBL/GenBank/DDBJ whole genome shotgun (WGS) entry which is preliminary data.</text>
</comment>
<dbReference type="Gene3D" id="3.20.20.150">
    <property type="entry name" value="Divalent-metal-dependent TIM barrel enzymes"/>
    <property type="match status" value="1"/>
</dbReference>
<dbReference type="InterPro" id="IPR036237">
    <property type="entry name" value="Xyl_isomerase-like_sf"/>
</dbReference>
<dbReference type="SUPFAM" id="SSF51658">
    <property type="entry name" value="Xylose isomerase-like"/>
    <property type="match status" value="1"/>
</dbReference>
<proteinExistence type="predicted"/>
<gene>
    <name evidence="3" type="ORF">D0Q02_26595</name>
</gene>
<feature type="region of interest" description="Disordered" evidence="1">
    <location>
        <begin position="1"/>
        <end position="22"/>
    </location>
</feature>
<evidence type="ECO:0000256" key="1">
    <source>
        <dbReference type="SAM" id="MobiDB-lite"/>
    </source>
</evidence>
<organism evidence="3 4">
    <name type="scientific">Micromonospora craniellae</name>
    <dbReference type="NCBI Taxonomy" id="2294034"/>
    <lineage>
        <taxon>Bacteria</taxon>
        <taxon>Bacillati</taxon>
        <taxon>Actinomycetota</taxon>
        <taxon>Actinomycetes</taxon>
        <taxon>Micromonosporales</taxon>
        <taxon>Micromonosporaceae</taxon>
        <taxon>Micromonospora</taxon>
    </lineage>
</organism>
<keyword evidence="4" id="KW-1185">Reference proteome</keyword>
<protein>
    <recommendedName>
        <fullName evidence="2">Xylose isomerase-like TIM barrel domain-containing protein</fullName>
    </recommendedName>
</protein>
<name>A0A372FST8_9ACTN</name>
<dbReference type="Proteomes" id="UP000262621">
    <property type="component" value="Unassembled WGS sequence"/>
</dbReference>
<reference evidence="3 4" key="1">
    <citation type="submission" date="2018-08" db="EMBL/GenBank/DDBJ databases">
        <title>Verrucosispora craniellae sp. nov., isolated from a marine sponge in the South China Sea.</title>
        <authorList>
            <person name="Li L."/>
            <person name="Lin H.W."/>
        </authorList>
    </citation>
    <scope>NUCLEOTIDE SEQUENCE [LARGE SCALE GENOMIC DNA]</scope>
    <source>
        <strain evidence="3 4">LHW63014</strain>
    </source>
</reference>
<dbReference type="PANTHER" id="PTHR12110:SF41">
    <property type="entry name" value="INOSOSE DEHYDRATASE"/>
    <property type="match status" value="1"/>
</dbReference>
<evidence type="ECO:0000313" key="3">
    <source>
        <dbReference type="EMBL" id="RFS43646.1"/>
    </source>
</evidence>
<feature type="domain" description="Xylose isomerase-like TIM barrel" evidence="2">
    <location>
        <begin position="63"/>
        <end position="292"/>
    </location>
</feature>
<dbReference type="InterPro" id="IPR050312">
    <property type="entry name" value="IolE/XylAMocC-like"/>
</dbReference>
<sequence>MGEAPRRHRPRRARRVAARGGDPVSPKIALSGFAFDDYSPEDLLSFACDLGVVGIDYWPWNRGSHPIGTYRRLLDHAGMSVCCVNVPSGEIRLGGTERPEVSRRLVVGAMDDAVALGAPAVQVYCATPDVRTRAEAVAILADRLAPLLDEARDRGLTVLVENNLDQRREDGHGVNPSRSVESLVALARRTGSDGLRICYDPANFVTVGEPAFPEAYERLRDHIGAVHAKDCVRFDETRRDDPAANRLLVDGLEGPFLPVVVGAGAVGWPALIGRLAADGYDGWLVLDPFIDPELLALWCETSMDAIRRLIAAAYGAETSDD</sequence>
<dbReference type="AlphaFoldDB" id="A0A372FST8"/>
<accession>A0A372FST8</accession>